<keyword evidence="2" id="KW-1185">Reference proteome</keyword>
<comment type="caution">
    <text evidence="1">The sequence shown here is derived from an EMBL/GenBank/DDBJ whole genome shotgun (WGS) entry which is preliminary data.</text>
</comment>
<reference evidence="1" key="1">
    <citation type="submission" date="2023-07" db="EMBL/GenBank/DDBJ databases">
        <title>Black Yeasts Isolated from many extreme environments.</title>
        <authorList>
            <person name="Coleine C."/>
            <person name="Stajich J.E."/>
            <person name="Selbmann L."/>
        </authorList>
    </citation>
    <scope>NUCLEOTIDE SEQUENCE</scope>
    <source>
        <strain evidence="1">CCFEE 5485</strain>
    </source>
</reference>
<dbReference type="PANTHER" id="PTHR38791">
    <property type="entry name" value="ZN(II)2CYS6 TRANSCRIPTION FACTOR (EUROFUNG)-RELATED-RELATED"/>
    <property type="match status" value="1"/>
</dbReference>
<organism evidence="1 2">
    <name type="scientific">Recurvomyces mirabilis</name>
    <dbReference type="NCBI Taxonomy" id="574656"/>
    <lineage>
        <taxon>Eukaryota</taxon>
        <taxon>Fungi</taxon>
        <taxon>Dikarya</taxon>
        <taxon>Ascomycota</taxon>
        <taxon>Pezizomycotina</taxon>
        <taxon>Dothideomycetes</taxon>
        <taxon>Dothideomycetidae</taxon>
        <taxon>Mycosphaerellales</taxon>
        <taxon>Teratosphaeriaceae</taxon>
        <taxon>Recurvomyces</taxon>
    </lineage>
</organism>
<protein>
    <submittedName>
        <fullName evidence="1">Uncharacterized protein</fullName>
    </submittedName>
</protein>
<dbReference type="AlphaFoldDB" id="A0AAE0WF71"/>
<evidence type="ECO:0000313" key="1">
    <source>
        <dbReference type="EMBL" id="KAK3670071.1"/>
    </source>
</evidence>
<sequence length="471" mass="52097">MLRSLECTYIDKQERAFVDQNKYSADLSRRRASRTARTTVKLQLGLLTPVPDDSHDSLVSTAVQGKCNNFSTPTISASVVWELKDRVLARFLGRWTSGLTCLGRQDAIIRVHNQAKQTSPIGCAILAIAFADLAVNESHGDAATQSCMAYHETLQQVKNQIAGPLLFSVAGDEFLTAILAIDAYEILYIRRPAPLGAHTSAIVELLRLRDLQAPDCTHESAFERIAAPRILARQLLCGLPSMTRKGRHETMLGTTVLDRRVAKLVNESCDLLYMLKGGLYDSAVARASDEGQAMAMRRLCSVLVDTQRWLDSDKHVSRLWRVEGHGLEDQASPLVSARPSILVSGQIWVIRDWILYHMSRIKIFEAIIDKSRTGWSDVASRHFSNTQTCLEEICSGCNFLLDTMPFLIGSVDVHGAATGLPLNDTGLLIAHYPLWLIEGCKYASPDSLHSAKALLGYIQAQRSLRLESNPA</sequence>
<accession>A0AAE0WF71</accession>
<name>A0AAE0WF71_9PEZI</name>
<dbReference type="Proteomes" id="UP001274830">
    <property type="component" value="Unassembled WGS sequence"/>
</dbReference>
<gene>
    <name evidence="1" type="ORF">LTR78_010011</name>
</gene>
<dbReference type="EMBL" id="JAUTXT010000063">
    <property type="protein sequence ID" value="KAK3670071.1"/>
    <property type="molecule type" value="Genomic_DNA"/>
</dbReference>
<proteinExistence type="predicted"/>
<evidence type="ECO:0000313" key="2">
    <source>
        <dbReference type="Proteomes" id="UP001274830"/>
    </source>
</evidence>
<dbReference type="InterPro" id="IPR053175">
    <property type="entry name" value="DHMBA_Reg_Transcription_Factor"/>
</dbReference>